<feature type="transmembrane region" description="Helical" evidence="2">
    <location>
        <begin position="21"/>
        <end position="43"/>
    </location>
</feature>
<name>A0A918AC91_9ACTN</name>
<accession>A0A918AC91</accession>
<gene>
    <name evidence="3" type="ORF">GCM10012278_68230</name>
</gene>
<dbReference type="Pfam" id="PF06912">
    <property type="entry name" value="DUF1275"/>
    <property type="match status" value="1"/>
</dbReference>
<dbReference type="PANTHER" id="PTHR37314:SF4">
    <property type="entry name" value="UPF0700 TRANSMEMBRANE PROTEIN YOAK"/>
    <property type="match status" value="1"/>
</dbReference>
<organism evidence="3 4">
    <name type="scientific">Nonomuraea glycinis</name>
    <dbReference type="NCBI Taxonomy" id="2047744"/>
    <lineage>
        <taxon>Bacteria</taxon>
        <taxon>Bacillati</taxon>
        <taxon>Actinomycetota</taxon>
        <taxon>Actinomycetes</taxon>
        <taxon>Streptosporangiales</taxon>
        <taxon>Streptosporangiaceae</taxon>
        <taxon>Nonomuraea</taxon>
    </lineage>
</organism>
<dbReference type="PANTHER" id="PTHR37314">
    <property type="entry name" value="SLR0142 PROTEIN"/>
    <property type="match status" value="1"/>
</dbReference>
<feature type="transmembrane region" description="Helical" evidence="2">
    <location>
        <begin position="211"/>
        <end position="230"/>
    </location>
</feature>
<dbReference type="EMBL" id="BMNK01000015">
    <property type="protein sequence ID" value="GGP14040.1"/>
    <property type="molecule type" value="Genomic_DNA"/>
</dbReference>
<keyword evidence="4" id="KW-1185">Reference proteome</keyword>
<proteinExistence type="predicted"/>
<feature type="compositionally biased region" description="Low complexity" evidence="1">
    <location>
        <begin position="239"/>
        <end position="279"/>
    </location>
</feature>
<keyword evidence="2" id="KW-0812">Transmembrane</keyword>
<feature type="transmembrane region" description="Helical" evidence="2">
    <location>
        <begin position="105"/>
        <end position="124"/>
    </location>
</feature>
<evidence type="ECO:0000256" key="2">
    <source>
        <dbReference type="SAM" id="Phobius"/>
    </source>
</evidence>
<reference evidence="3" key="2">
    <citation type="submission" date="2020-09" db="EMBL/GenBank/DDBJ databases">
        <authorList>
            <person name="Sun Q."/>
            <person name="Zhou Y."/>
        </authorList>
    </citation>
    <scope>NUCLEOTIDE SEQUENCE</scope>
    <source>
        <strain evidence="3">CGMCC 4.7430</strain>
    </source>
</reference>
<sequence length="279" mass="27410">MNGISYGTRTRTSSRVVRWRVTPVGLMLALTFATGVVDAVGYLRLDQVFAGNMTGNVVILGMAATGGTGLPVLGPVMALVFFLVGAAVAGRVLRTALPGWSRRCTGLLGGVGLVLAATALGLAVTGVGAPAARVSMASSLALAMGVQAATARHLGVKDVTTVVVTSTLTGLAADSRLGAARGQGALRRGAAVTLIIVGAATGAALCQVHAGLAVLAAAFVVLAVTGLGHLSARSADPVAAATTRSTTSPTSRSLAPAMAPSPASAPATAPTRPPSASAR</sequence>
<protein>
    <submittedName>
        <fullName evidence="3">DUF1275 family protein</fullName>
    </submittedName>
</protein>
<dbReference type="Proteomes" id="UP000660745">
    <property type="component" value="Unassembled WGS sequence"/>
</dbReference>
<reference evidence="3" key="1">
    <citation type="journal article" date="2014" name="Int. J. Syst. Evol. Microbiol.">
        <title>Complete genome sequence of Corynebacterium casei LMG S-19264T (=DSM 44701T), isolated from a smear-ripened cheese.</title>
        <authorList>
            <consortium name="US DOE Joint Genome Institute (JGI-PGF)"/>
            <person name="Walter F."/>
            <person name="Albersmeier A."/>
            <person name="Kalinowski J."/>
            <person name="Ruckert C."/>
        </authorList>
    </citation>
    <scope>NUCLEOTIDE SEQUENCE</scope>
    <source>
        <strain evidence="3">CGMCC 4.7430</strain>
    </source>
</reference>
<evidence type="ECO:0000313" key="4">
    <source>
        <dbReference type="Proteomes" id="UP000660745"/>
    </source>
</evidence>
<keyword evidence="2" id="KW-1133">Transmembrane helix</keyword>
<evidence type="ECO:0000313" key="3">
    <source>
        <dbReference type="EMBL" id="GGP14040.1"/>
    </source>
</evidence>
<dbReference type="InterPro" id="IPR010699">
    <property type="entry name" value="DUF1275"/>
</dbReference>
<dbReference type="RefSeq" id="WP_189142872.1">
    <property type="nucleotide sequence ID" value="NZ_BMNK01000015.1"/>
</dbReference>
<keyword evidence="2" id="KW-0472">Membrane</keyword>
<feature type="region of interest" description="Disordered" evidence="1">
    <location>
        <begin position="235"/>
        <end position="279"/>
    </location>
</feature>
<evidence type="ECO:0000256" key="1">
    <source>
        <dbReference type="SAM" id="MobiDB-lite"/>
    </source>
</evidence>
<dbReference type="AlphaFoldDB" id="A0A918AC91"/>
<feature type="transmembrane region" description="Helical" evidence="2">
    <location>
        <begin position="72"/>
        <end position="93"/>
    </location>
</feature>
<comment type="caution">
    <text evidence="3">The sequence shown here is derived from an EMBL/GenBank/DDBJ whole genome shotgun (WGS) entry which is preliminary data.</text>
</comment>